<accession>A0A9D1T1V4</accession>
<feature type="region of interest" description="Disordered" evidence="1">
    <location>
        <begin position="69"/>
        <end position="89"/>
    </location>
</feature>
<comment type="caution">
    <text evidence="4">The sequence shown here is derived from an EMBL/GenBank/DDBJ whole genome shotgun (WGS) entry which is preliminary data.</text>
</comment>
<feature type="transmembrane region" description="Helical" evidence="2">
    <location>
        <begin position="14"/>
        <end position="36"/>
    </location>
</feature>
<dbReference type="Pfam" id="PF07811">
    <property type="entry name" value="TadE"/>
    <property type="match status" value="1"/>
</dbReference>
<reference evidence="4" key="1">
    <citation type="submission" date="2020-10" db="EMBL/GenBank/DDBJ databases">
        <authorList>
            <person name="Gilroy R."/>
        </authorList>
    </citation>
    <scope>NUCLEOTIDE SEQUENCE</scope>
    <source>
        <strain evidence="4">35461</strain>
    </source>
</reference>
<feature type="non-terminal residue" evidence="4">
    <location>
        <position position="89"/>
    </location>
</feature>
<keyword evidence="2" id="KW-0472">Membrane</keyword>
<dbReference type="AlphaFoldDB" id="A0A9D1T1V4"/>
<evidence type="ECO:0000313" key="4">
    <source>
        <dbReference type="EMBL" id="HIV08785.1"/>
    </source>
</evidence>
<proteinExistence type="predicted"/>
<reference evidence="4" key="2">
    <citation type="journal article" date="2021" name="PeerJ">
        <title>Extensive microbial diversity within the chicken gut microbiome revealed by metagenomics and culture.</title>
        <authorList>
            <person name="Gilroy R."/>
            <person name="Ravi A."/>
            <person name="Getino M."/>
            <person name="Pursley I."/>
            <person name="Horton D.L."/>
            <person name="Alikhan N.F."/>
            <person name="Baker D."/>
            <person name="Gharbi K."/>
            <person name="Hall N."/>
            <person name="Watson M."/>
            <person name="Adriaenssens E.M."/>
            <person name="Foster-Nyarko E."/>
            <person name="Jarju S."/>
            <person name="Secka A."/>
            <person name="Antonio M."/>
            <person name="Oren A."/>
            <person name="Chaudhuri R.R."/>
            <person name="La Ragione R."/>
            <person name="Hildebrand F."/>
            <person name="Pallen M.J."/>
        </authorList>
    </citation>
    <scope>NUCLEOTIDE SEQUENCE</scope>
    <source>
        <strain evidence="4">35461</strain>
    </source>
</reference>
<evidence type="ECO:0000313" key="5">
    <source>
        <dbReference type="Proteomes" id="UP000886845"/>
    </source>
</evidence>
<evidence type="ECO:0000259" key="3">
    <source>
        <dbReference type="Pfam" id="PF07811"/>
    </source>
</evidence>
<organism evidence="4 5">
    <name type="scientific">Candidatus Spyradenecus faecavium</name>
    <dbReference type="NCBI Taxonomy" id="2840947"/>
    <lineage>
        <taxon>Bacteria</taxon>
        <taxon>Pseudomonadati</taxon>
        <taxon>Lentisphaerota</taxon>
        <taxon>Lentisphaeria</taxon>
        <taxon>Lentisphaerales</taxon>
        <taxon>Lentisphaeraceae</taxon>
        <taxon>Lentisphaeraceae incertae sedis</taxon>
        <taxon>Candidatus Spyradenecus</taxon>
    </lineage>
</organism>
<protein>
    <submittedName>
        <fullName evidence="4">Pilus assembly protein</fullName>
    </submittedName>
</protein>
<keyword evidence="2" id="KW-0812">Transmembrane</keyword>
<sequence>MTRPPPRRPAAGQAMVELVVGIVCLLILVLGATTLARLAHRQIRLRHDVRAEAGRDALARSTEGWVDAVQTPETRSHPLHRVNAVSYTH</sequence>
<name>A0A9D1T1V4_9BACT</name>
<dbReference type="Proteomes" id="UP000886845">
    <property type="component" value="Unassembled WGS sequence"/>
</dbReference>
<evidence type="ECO:0000256" key="2">
    <source>
        <dbReference type="SAM" id="Phobius"/>
    </source>
</evidence>
<keyword evidence="2" id="KW-1133">Transmembrane helix</keyword>
<evidence type="ECO:0000256" key="1">
    <source>
        <dbReference type="SAM" id="MobiDB-lite"/>
    </source>
</evidence>
<dbReference type="InterPro" id="IPR012495">
    <property type="entry name" value="TadE-like_dom"/>
</dbReference>
<feature type="domain" description="TadE-like" evidence="3">
    <location>
        <begin position="12"/>
        <end position="47"/>
    </location>
</feature>
<gene>
    <name evidence="4" type="ORF">IAC79_01550</name>
</gene>
<dbReference type="EMBL" id="DVOR01000052">
    <property type="protein sequence ID" value="HIV08785.1"/>
    <property type="molecule type" value="Genomic_DNA"/>
</dbReference>